<proteinExistence type="inferred from homology"/>
<dbReference type="InterPro" id="IPR002328">
    <property type="entry name" value="ADH_Zn_CS"/>
</dbReference>
<keyword evidence="5" id="KW-0560">Oxidoreductase</keyword>
<evidence type="ECO:0000256" key="1">
    <source>
        <dbReference type="ARBA" id="ARBA00001947"/>
    </source>
</evidence>
<evidence type="ECO:0000256" key="7">
    <source>
        <dbReference type="RuleBase" id="RU361277"/>
    </source>
</evidence>
<keyword evidence="3 7" id="KW-0479">Metal-binding</keyword>
<dbReference type="PROSITE" id="PS00059">
    <property type="entry name" value="ADH_ZINC"/>
    <property type="match status" value="1"/>
</dbReference>
<evidence type="ECO:0000256" key="2">
    <source>
        <dbReference type="ARBA" id="ARBA00008072"/>
    </source>
</evidence>
<evidence type="ECO:0000259" key="8">
    <source>
        <dbReference type="Pfam" id="PF00107"/>
    </source>
</evidence>
<accession>A0A135T534</accession>
<evidence type="ECO:0000313" key="11">
    <source>
        <dbReference type="Proteomes" id="UP000070054"/>
    </source>
</evidence>
<evidence type="ECO:0000256" key="3">
    <source>
        <dbReference type="ARBA" id="ARBA00022723"/>
    </source>
</evidence>
<evidence type="ECO:0000256" key="6">
    <source>
        <dbReference type="ARBA" id="ARBA00023027"/>
    </source>
</evidence>
<keyword evidence="4 7" id="KW-0862">Zinc</keyword>
<dbReference type="PANTHER" id="PTHR42813:SF3">
    <property type="entry name" value="GLUTATHIONE-INDEPENDENT FORMALDEHYDE DEHYDROGENASE"/>
    <property type="match status" value="1"/>
</dbReference>
<dbReference type="InterPro" id="IPR013154">
    <property type="entry name" value="ADH-like_N"/>
</dbReference>
<name>A0A135T534_9PEZI</name>
<dbReference type="Pfam" id="PF00107">
    <property type="entry name" value="ADH_zinc_N"/>
    <property type="match status" value="1"/>
</dbReference>
<protein>
    <submittedName>
        <fullName evidence="10">Alcohol dehydrogenase GroES-like domain-containing protein</fullName>
    </submittedName>
</protein>
<keyword evidence="6" id="KW-0520">NAD</keyword>
<evidence type="ECO:0000256" key="5">
    <source>
        <dbReference type="ARBA" id="ARBA00023002"/>
    </source>
</evidence>
<dbReference type="GO" id="GO:0008270">
    <property type="term" value="F:zinc ion binding"/>
    <property type="evidence" value="ECO:0007669"/>
    <property type="project" value="InterPro"/>
</dbReference>
<dbReference type="PANTHER" id="PTHR42813">
    <property type="entry name" value="ZINC-TYPE ALCOHOL DEHYDROGENASE-LIKE"/>
    <property type="match status" value="1"/>
</dbReference>
<keyword evidence="11" id="KW-1185">Reference proteome</keyword>
<dbReference type="InterPro" id="IPR013149">
    <property type="entry name" value="ADH-like_C"/>
</dbReference>
<dbReference type="SUPFAM" id="SSF50129">
    <property type="entry name" value="GroES-like"/>
    <property type="match status" value="1"/>
</dbReference>
<dbReference type="Gene3D" id="3.40.50.720">
    <property type="entry name" value="NAD(P)-binding Rossmann-like Domain"/>
    <property type="match status" value="1"/>
</dbReference>
<feature type="domain" description="Alcohol dehydrogenase-like N-terminal" evidence="9">
    <location>
        <begin position="36"/>
        <end position="102"/>
    </location>
</feature>
<dbReference type="EMBL" id="JEMN01001239">
    <property type="protein sequence ID" value="KXH43266.1"/>
    <property type="molecule type" value="Genomic_DNA"/>
</dbReference>
<comment type="caution">
    <text evidence="10">The sequence shown here is derived from an EMBL/GenBank/DDBJ whole genome shotgun (WGS) entry which is preliminary data.</text>
</comment>
<dbReference type="Proteomes" id="UP000070054">
    <property type="component" value="Unassembled WGS sequence"/>
</dbReference>
<feature type="domain" description="Alcohol dehydrogenase-like C-terminal" evidence="8">
    <location>
        <begin position="215"/>
        <end position="289"/>
    </location>
</feature>
<dbReference type="GO" id="GO:0016491">
    <property type="term" value="F:oxidoreductase activity"/>
    <property type="evidence" value="ECO:0007669"/>
    <property type="project" value="UniProtKB-KW"/>
</dbReference>
<dbReference type="Pfam" id="PF08240">
    <property type="entry name" value="ADH_N"/>
    <property type="match status" value="1"/>
</dbReference>
<comment type="cofactor">
    <cofactor evidence="1 7">
        <name>Zn(2+)</name>
        <dbReference type="ChEBI" id="CHEBI:29105"/>
    </cofactor>
</comment>
<dbReference type="CDD" id="cd08282">
    <property type="entry name" value="PFDH_like"/>
    <property type="match status" value="1"/>
</dbReference>
<reference evidence="10 11" key="1">
    <citation type="submission" date="2014-02" db="EMBL/GenBank/DDBJ databases">
        <title>The genome sequence of Colletotrichum nymphaeae SA-01.</title>
        <authorList>
            <person name="Baroncelli R."/>
            <person name="Thon M.R."/>
        </authorList>
    </citation>
    <scope>NUCLEOTIDE SEQUENCE [LARGE SCALE GENOMIC DNA]</scope>
    <source>
        <strain evidence="10 11">SA-01</strain>
    </source>
</reference>
<evidence type="ECO:0000256" key="4">
    <source>
        <dbReference type="ARBA" id="ARBA00022833"/>
    </source>
</evidence>
<dbReference type="AlphaFoldDB" id="A0A135T534"/>
<comment type="similarity">
    <text evidence="2 7">Belongs to the zinc-containing alcohol dehydrogenase family.</text>
</comment>
<evidence type="ECO:0000259" key="9">
    <source>
        <dbReference type="Pfam" id="PF08240"/>
    </source>
</evidence>
<dbReference type="SUPFAM" id="SSF51735">
    <property type="entry name" value="NAD(P)-binding Rossmann-fold domains"/>
    <property type="match status" value="1"/>
</dbReference>
<dbReference type="Gene3D" id="3.90.180.10">
    <property type="entry name" value="Medium-chain alcohol dehydrogenases, catalytic domain"/>
    <property type="match status" value="1"/>
</dbReference>
<organism evidence="10 11">
    <name type="scientific">Colletotrichum nymphaeae SA-01</name>
    <dbReference type="NCBI Taxonomy" id="1460502"/>
    <lineage>
        <taxon>Eukaryota</taxon>
        <taxon>Fungi</taxon>
        <taxon>Dikarya</taxon>
        <taxon>Ascomycota</taxon>
        <taxon>Pezizomycotina</taxon>
        <taxon>Sordariomycetes</taxon>
        <taxon>Hypocreomycetidae</taxon>
        <taxon>Glomerellales</taxon>
        <taxon>Glomerellaceae</taxon>
        <taxon>Colletotrichum</taxon>
        <taxon>Colletotrichum acutatum species complex</taxon>
    </lineage>
</organism>
<gene>
    <name evidence="10" type="ORF">CNYM01_03241</name>
</gene>
<sequence length="406" mass="43453">MALNNTLGAFMRGVMYRGVPGEMTVENIPMPTILNQTDAVVRITTSALCGSDLHVYRGYQGGAPPWNMGHEAIGYISELGSAVSGLEVGDYVIIPDTVNHGRLEMEPAGLDFYGNGAVITDGLQCKLSTFLKTSHYGFHQRKPSMADVPYILAEYARVRFADSNLIPIPLTRETTNITIEQDYLTISDIFATGWASLDFSGFETGDTVAVFGAGPVGLMAAYSATLRGASRVYVIDHVQARLDLAASIGAIPINFAAGDPVAEIMASEPNGVMRSVDCVGIEALNSTLEHQPNIILDQMVNLTHAGGGIGQVGVYMAQPDSPGSPLGSTFSPIAEFPLSDFFGKRLKFQAGPVDPKSYAPMLVDLISSGKASPHFIASSSISIEDVPAYYARFNTHDEVKVFINFP</sequence>
<dbReference type="InterPro" id="IPR036291">
    <property type="entry name" value="NAD(P)-bd_dom_sf"/>
</dbReference>
<dbReference type="OrthoDB" id="3941538at2759"/>
<evidence type="ECO:0000313" key="10">
    <source>
        <dbReference type="EMBL" id="KXH43266.1"/>
    </source>
</evidence>
<dbReference type="InterPro" id="IPR011032">
    <property type="entry name" value="GroES-like_sf"/>
</dbReference>